<reference evidence="2" key="1">
    <citation type="submission" date="2014-09" db="EMBL/GenBank/DDBJ databases">
        <authorList>
            <person name="Magalhaes I.L.F."/>
            <person name="Oliveira U."/>
            <person name="Santos F.R."/>
            <person name="Vidigal T.H.D.A."/>
            <person name="Brescovit A.D."/>
            <person name="Santos A.J."/>
        </authorList>
    </citation>
    <scope>NUCLEOTIDE SEQUENCE</scope>
</reference>
<dbReference type="Gene3D" id="3.30.710.10">
    <property type="entry name" value="Potassium Channel Kv1.1, Chain A"/>
    <property type="match status" value="1"/>
</dbReference>
<dbReference type="EMBL" id="GBRD01002801">
    <property type="protein sequence ID" value="JAG63020.1"/>
    <property type="molecule type" value="Transcribed_RNA"/>
</dbReference>
<dbReference type="PROSITE" id="PS50097">
    <property type="entry name" value="BTB"/>
    <property type="match status" value="1"/>
</dbReference>
<evidence type="ECO:0000259" key="1">
    <source>
        <dbReference type="PROSITE" id="PS50097"/>
    </source>
</evidence>
<dbReference type="SUPFAM" id="SSF54695">
    <property type="entry name" value="POZ domain"/>
    <property type="match status" value="1"/>
</dbReference>
<dbReference type="PANTHER" id="PTHR24413">
    <property type="entry name" value="SPECKLE-TYPE POZ PROTEIN"/>
    <property type="match status" value="1"/>
</dbReference>
<dbReference type="Pfam" id="PF00651">
    <property type="entry name" value="BTB"/>
    <property type="match status" value="1"/>
</dbReference>
<dbReference type="Gene3D" id="1.25.40.420">
    <property type="match status" value="1"/>
</dbReference>
<name>A0A0K8TD12_LYGHE</name>
<organism evidence="2">
    <name type="scientific">Lygus hesperus</name>
    <name type="common">Western plant bug</name>
    <dbReference type="NCBI Taxonomy" id="30085"/>
    <lineage>
        <taxon>Eukaryota</taxon>
        <taxon>Metazoa</taxon>
        <taxon>Ecdysozoa</taxon>
        <taxon>Arthropoda</taxon>
        <taxon>Hexapoda</taxon>
        <taxon>Insecta</taxon>
        <taxon>Pterygota</taxon>
        <taxon>Neoptera</taxon>
        <taxon>Paraneoptera</taxon>
        <taxon>Hemiptera</taxon>
        <taxon>Heteroptera</taxon>
        <taxon>Panheteroptera</taxon>
        <taxon>Cimicomorpha</taxon>
        <taxon>Miridae</taxon>
        <taxon>Mirini</taxon>
        <taxon>Lygus</taxon>
    </lineage>
</organism>
<evidence type="ECO:0000313" key="2">
    <source>
        <dbReference type="EMBL" id="JAG63020.1"/>
    </source>
</evidence>
<sequence length="222" mass="25360">MTDEVDCFTAMHTILHSFMKKGTYTDINFLIGESKIKAHKAILASCSTVFQTMFDTSMDEKESNEVVLTDVDEEVFSAFLDYIYVRDVKLVEKHTQGMLMLADKYDIEPLALLCDGLIEASLTTENAVESLFLADLYRRDALKTQVNLFIKQHLDDVSKNANWAKLDEHFDVMNGICHSFVLGMIVRWTRIQMNTPGPLLLINQGLNAYIMDTPHPLSFSWY</sequence>
<protein>
    <recommendedName>
        <fullName evidence="1">BTB domain-containing protein</fullName>
    </recommendedName>
</protein>
<accession>A0A0K8TD12</accession>
<feature type="domain" description="BTB" evidence="1">
    <location>
        <begin position="25"/>
        <end position="92"/>
    </location>
</feature>
<dbReference type="CDD" id="cd18186">
    <property type="entry name" value="BTB_POZ_ZBTB_KLHL-like"/>
    <property type="match status" value="1"/>
</dbReference>
<proteinExistence type="predicted"/>
<dbReference type="InterPro" id="IPR011333">
    <property type="entry name" value="SKP1/BTB/POZ_sf"/>
</dbReference>
<dbReference type="AlphaFoldDB" id="A0A0K8TD12"/>
<dbReference type="InterPro" id="IPR000210">
    <property type="entry name" value="BTB/POZ_dom"/>
</dbReference>
<dbReference type="SMART" id="SM00225">
    <property type="entry name" value="BTB"/>
    <property type="match status" value="1"/>
</dbReference>